<reference evidence="1" key="1">
    <citation type="submission" date="2021-01" db="EMBL/GenBank/DDBJ databases">
        <authorList>
            <person name="Kaushik A."/>
        </authorList>
    </citation>
    <scope>NUCLEOTIDE SEQUENCE</scope>
    <source>
        <strain evidence="1">AG3-T5</strain>
    </source>
</reference>
<evidence type="ECO:0008006" key="3">
    <source>
        <dbReference type="Google" id="ProtNLM"/>
    </source>
</evidence>
<proteinExistence type="predicted"/>
<accession>A0A8H3BY17</accession>
<protein>
    <recommendedName>
        <fullName evidence="3">F-box domain-containing protein</fullName>
    </recommendedName>
</protein>
<dbReference type="Proteomes" id="UP000663841">
    <property type="component" value="Unassembled WGS sequence"/>
</dbReference>
<dbReference type="Gene3D" id="1.20.1280.50">
    <property type="match status" value="1"/>
</dbReference>
<dbReference type="InterPro" id="IPR032675">
    <property type="entry name" value="LRR_dom_sf"/>
</dbReference>
<comment type="caution">
    <text evidence="1">The sequence shown here is derived from an EMBL/GenBank/DDBJ whole genome shotgun (WGS) entry which is preliminary data.</text>
</comment>
<evidence type="ECO:0000313" key="2">
    <source>
        <dbReference type="Proteomes" id="UP000663841"/>
    </source>
</evidence>
<organism evidence="1 2">
    <name type="scientific">Rhizoctonia solani</name>
    <dbReference type="NCBI Taxonomy" id="456999"/>
    <lineage>
        <taxon>Eukaryota</taxon>
        <taxon>Fungi</taxon>
        <taxon>Dikarya</taxon>
        <taxon>Basidiomycota</taxon>
        <taxon>Agaricomycotina</taxon>
        <taxon>Agaricomycetes</taxon>
        <taxon>Cantharellales</taxon>
        <taxon>Ceratobasidiaceae</taxon>
        <taxon>Rhizoctonia</taxon>
    </lineage>
</organism>
<sequence length="539" mass="61878">MSDTSELPPSHALKQWVEAQKALDHAIQHYLATTIVLRSSLECGVNPIEAQSVRQTLAKTWPNDPPIPDKHSKLAQAQPHLNRIRNSLLLVNTLPLELFLKIFRFAAFNTFHAQYRTPIPFSYQEDDHRHLLVLAHVCSHWRIILLNTPSFWSYFRLEPRYSLEAEYERSKEYFSRARGVPQSLSIYDYPDHKCLYPRHYNLINNIIGARLDQLTQLALLNFQSIQLIARTMTFLLNNGKPGVLRTLVIQMGREILHHVPIYTGNATFVAILGPIRTLSLRGITFAWDSPVYWNLLVLRIGSIPEVIAPTIGEMLGILSGCPLLHTLRLYGMEIRPSHLATALKSVYLNELEHLDLGLLPSESMNLLLPRIFPQHKNLTLRLSFPTWEVHDFTIIYPFLARTNVTRLFIDQCEGSESGSVLSQCVSALPNLHTLILDLSLRPGDTFVSGLIDYDESTTRYLPRCPQLHTVYFVTGSVSTGTIQQMVETHPMIRKLRFLACHVEPFEDVLHDWLRPFVEDVKFDPRLDIAALFDWYHLMI</sequence>
<name>A0A8H3BY17_9AGAM</name>
<gene>
    <name evidence="1" type="ORF">RDB_LOCUS165856</name>
</gene>
<dbReference type="AlphaFoldDB" id="A0A8H3BY17"/>
<dbReference type="Gene3D" id="3.80.10.10">
    <property type="entry name" value="Ribonuclease Inhibitor"/>
    <property type="match status" value="1"/>
</dbReference>
<evidence type="ECO:0000313" key="1">
    <source>
        <dbReference type="EMBL" id="CAE6467009.1"/>
    </source>
</evidence>
<dbReference type="SUPFAM" id="SSF52047">
    <property type="entry name" value="RNI-like"/>
    <property type="match status" value="1"/>
</dbReference>
<dbReference type="EMBL" id="CAJMWW010000327">
    <property type="protein sequence ID" value="CAE6467009.1"/>
    <property type="molecule type" value="Genomic_DNA"/>
</dbReference>